<dbReference type="WBParaSite" id="ALUE_0001383301-mRNA-1">
    <property type="protein sequence ID" value="ALUE_0001383301-mRNA-1"/>
    <property type="gene ID" value="ALUE_0001383301"/>
</dbReference>
<proteinExistence type="predicted"/>
<evidence type="ECO:0000313" key="1">
    <source>
        <dbReference type="Proteomes" id="UP000036681"/>
    </source>
</evidence>
<protein>
    <submittedName>
        <fullName evidence="2">Ovule protein</fullName>
    </submittedName>
</protein>
<dbReference type="AlphaFoldDB" id="A0A0M3I8W5"/>
<accession>A0A0M3I8W5</accession>
<keyword evidence="1" id="KW-1185">Reference proteome</keyword>
<reference evidence="2" key="1">
    <citation type="submission" date="2016-05" db="UniProtKB">
        <authorList>
            <consortium name="WormBaseParasite"/>
        </authorList>
    </citation>
    <scope>IDENTIFICATION</scope>
</reference>
<name>A0A0M3I8W5_ASCLU</name>
<sequence length="90" mass="10027">HSLLACNESTTCFCRLFSNEKHLSMCVSSFFETCCWLLFALNRIFRTQLVFSETASQTYPLEVVGLKAVLAIPLLNADIGITEQYVGSAI</sequence>
<organism evidence="1 2">
    <name type="scientific">Ascaris lumbricoides</name>
    <name type="common">Giant roundworm</name>
    <dbReference type="NCBI Taxonomy" id="6252"/>
    <lineage>
        <taxon>Eukaryota</taxon>
        <taxon>Metazoa</taxon>
        <taxon>Ecdysozoa</taxon>
        <taxon>Nematoda</taxon>
        <taxon>Chromadorea</taxon>
        <taxon>Rhabditida</taxon>
        <taxon>Spirurina</taxon>
        <taxon>Ascaridomorpha</taxon>
        <taxon>Ascaridoidea</taxon>
        <taxon>Ascarididae</taxon>
        <taxon>Ascaris</taxon>
    </lineage>
</organism>
<dbReference type="Proteomes" id="UP000036681">
    <property type="component" value="Unplaced"/>
</dbReference>
<evidence type="ECO:0000313" key="2">
    <source>
        <dbReference type="WBParaSite" id="ALUE_0001383301-mRNA-1"/>
    </source>
</evidence>